<dbReference type="PRINTS" id="PR00420">
    <property type="entry name" value="RNGMNOXGNASE"/>
</dbReference>
<sequence length="486" mass="52538">MSCSCCCAAEERAGDDCDCRSGTDRARLGVRSRPPSGTVTHRRQGTGDISGSRAKGLQPRTLEVLGDLGVLDAILAGGEPFPKFRLYQGQDVLWERSVAEILGTPTLSASDAMPFTDPWLIPQWRTEEILQRRLVESGARVEWNTEVLEIEQSAAGVTAHTTNGPIEADYLVGADGGHSTVRKLLGVEFAGDAFESERTLIGDVRASGLDGRFCHILTGGGDVSNRFSLWNLPDSEYYQFVASLPAEQNPELTLDTVRRLCLERSGRTDVELFDLRWISLYRLNVRMVDRYRIGRVLLAGDAAHVHSSAGGQGLNTGIQDAYNLGWKLAAAVAGTDHGLLETYAAERMPVAANVLGLSSALHRQDFRGATTAPAIHQLDISYRGGPLTLDDRRDPGDLRAGDRAPDGRLPSGTTLFEAFRGPHHTLLAFDAPIPRLEVPTLALSLCAGYDVSPGTYVLVRPDGYIGAITESAAVVESYLRDPLGTV</sequence>
<comment type="cofactor">
    <cofactor evidence="1">
        <name>FAD</name>
        <dbReference type="ChEBI" id="CHEBI:57692"/>
    </cofactor>
</comment>
<dbReference type="AlphaFoldDB" id="A0A6G9XR02"/>
<feature type="region of interest" description="Disordered" evidence="4">
    <location>
        <begin position="30"/>
        <end position="53"/>
    </location>
</feature>
<dbReference type="PANTHER" id="PTHR43004">
    <property type="entry name" value="TRK SYSTEM POTASSIUM UPTAKE PROTEIN"/>
    <property type="match status" value="1"/>
</dbReference>
<dbReference type="GO" id="GO:0016709">
    <property type="term" value="F:oxidoreductase activity, acting on paired donors, with incorporation or reduction of molecular oxygen, NAD(P)H as one donor, and incorporation of one atom of oxygen"/>
    <property type="evidence" value="ECO:0007669"/>
    <property type="project" value="UniProtKB-ARBA"/>
</dbReference>
<accession>A0A6G9XR02</accession>
<evidence type="ECO:0000256" key="2">
    <source>
        <dbReference type="ARBA" id="ARBA00022630"/>
    </source>
</evidence>
<gene>
    <name evidence="6" type="ORF">F5X71_14380</name>
</gene>
<feature type="domain" description="FAD-binding" evidence="5">
    <location>
        <begin position="48"/>
        <end position="355"/>
    </location>
</feature>
<dbReference type="PANTHER" id="PTHR43004:SF19">
    <property type="entry name" value="BINDING MONOOXYGENASE, PUTATIVE (JCVI)-RELATED"/>
    <property type="match status" value="1"/>
</dbReference>
<dbReference type="InterPro" id="IPR002938">
    <property type="entry name" value="FAD-bd"/>
</dbReference>
<proteinExistence type="predicted"/>
<evidence type="ECO:0000313" key="7">
    <source>
        <dbReference type="Proteomes" id="UP000501705"/>
    </source>
</evidence>
<dbReference type="Gene3D" id="3.30.70.2450">
    <property type="match status" value="1"/>
</dbReference>
<keyword evidence="3" id="KW-0274">FAD</keyword>
<evidence type="ECO:0000313" key="6">
    <source>
        <dbReference type="EMBL" id="QIS03348.1"/>
    </source>
</evidence>
<evidence type="ECO:0000256" key="4">
    <source>
        <dbReference type="SAM" id="MobiDB-lite"/>
    </source>
</evidence>
<keyword evidence="2" id="KW-0285">Flavoprotein</keyword>
<dbReference type="InterPro" id="IPR050641">
    <property type="entry name" value="RIFMO-like"/>
</dbReference>
<dbReference type="Proteomes" id="UP000501705">
    <property type="component" value="Chromosome"/>
</dbReference>
<dbReference type="GO" id="GO:0071949">
    <property type="term" value="F:FAD binding"/>
    <property type="evidence" value="ECO:0007669"/>
    <property type="project" value="InterPro"/>
</dbReference>
<dbReference type="InterPro" id="IPR036188">
    <property type="entry name" value="FAD/NAD-bd_sf"/>
</dbReference>
<protein>
    <submittedName>
        <fullName evidence="6">3-(3-hydroxyphenyl)propionate hydroxylase</fullName>
    </submittedName>
</protein>
<evidence type="ECO:0000256" key="3">
    <source>
        <dbReference type="ARBA" id="ARBA00022827"/>
    </source>
</evidence>
<dbReference type="EMBL" id="CP046171">
    <property type="protein sequence ID" value="QIS03348.1"/>
    <property type="molecule type" value="Genomic_DNA"/>
</dbReference>
<feature type="compositionally biased region" description="Basic and acidic residues" evidence="4">
    <location>
        <begin position="389"/>
        <end position="406"/>
    </location>
</feature>
<evidence type="ECO:0000259" key="5">
    <source>
        <dbReference type="Pfam" id="PF01494"/>
    </source>
</evidence>
<reference evidence="6 7" key="1">
    <citation type="journal article" date="2019" name="ACS Chem. Biol.">
        <title>Identification and Mobilization of a Cryptic Antibiotic Biosynthesis Gene Locus from a Human-Pathogenic Nocardia Isolate.</title>
        <authorList>
            <person name="Herisse M."/>
            <person name="Ishida K."/>
            <person name="Porter J.L."/>
            <person name="Howden B."/>
            <person name="Hertweck C."/>
            <person name="Stinear T.P."/>
            <person name="Pidot S.J."/>
        </authorList>
    </citation>
    <scope>NUCLEOTIDE SEQUENCE [LARGE SCALE GENOMIC DNA]</scope>
    <source>
        <strain evidence="6 7">AUSMDU00024985</strain>
    </source>
</reference>
<dbReference type="Pfam" id="PF01494">
    <property type="entry name" value="FAD_binding_3"/>
    <property type="match status" value="1"/>
</dbReference>
<dbReference type="Gene3D" id="3.40.30.120">
    <property type="match status" value="1"/>
</dbReference>
<feature type="region of interest" description="Disordered" evidence="4">
    <location>
        <begin position="386"/>
        <end position="407"/>
    </location>
</feature>
<name>A0A6G9XR02_NOCBR</name>
<organism evidence="6 7">
    <name type="scientific">Nocardia brasiliensis</name>
    <dbReference type="NCBI Taxonomy" id="37326"/>
    <lineage>
        <taxon>Bacteria</taxon>
        <taxon>Bacillati</taxon>
        <taxon>Actinomycetota</taxon>
        <taxon>Actinomycetes</taxon>
        <taxon>Mycobacteriales</taxon>
        <taxon>Nocardiaceae</taxon>
        <taxon>Nocardia</taxon>
    </lineage>
</organism>
<dbReference type="Gene3D" id="3.50.50.60">
    <property type="entry name" value="FAD/NAD(P)-binding domain"/>
    <property type="match status" value="1"/>
</dbReference>
<evidence type="ECO:0000256" key="1">
    <source>
        <dbReference type="ARBA" id="ARBA00001974"/>
    </source>
</evidence>
<dbReference type="SUPFAM" id="SSF51905">
    <property type="entry name" value="FAD/NAD(P)-binding domain"/>
    <property type="match status" value="1"/>
</dbReference>